<dbReference type="HOGENOM" id="CLU_172487_0_0_9"/>
<evidence type="ECO:0000313" key="2">
    <source>
        <dbReference type="Proteomes" id="UP000001279"/>
    </source>
</evidence>
<dbReference type="AlphaFoldDB" id="G2SQ14"/>
<dbReference type="Pfam" id="PF01527">
    <property type="entry name" value="HTH_Tnp_1"/>
    <property type="match status" value="1"/>
</dbReference>
<dbReference type="InterPro" id="IPR002514">
    <property type="entry name" value="Transposase_8"/>
</dbReference>
<dbReference type="InterPro" id="IPR010921">
    <property type="entry name" value="Trp_repressor/repl_initiator"/>
</dbReference>
<name>G2SQ14_LIGR2</name>
<organism evidence="1 2">
    <name type="scientific">Ligilactobacillus ruminis (strain ATCC 27782 / RF3)</name>
    <name type="common">Lactobacillus ruminis</name>
    <dbReference type="NCBI Taxonomy" id="1069534"/>
    <lineage>
        <taxon>Bacteria</taxon>
        <taxon>Bacillati</taxon>
        <taxon>Bacillota</taxon>
        <taxon>Bacilli</taxon>
        <taxon>Lactobacillales</taxon>
        <taxon>Lactobacillaceae</taxon>
        <taxon>Ligilactobacillus</taxon>
    </lineage>
</organism>
<dbReference type="PATRIC" id="fig|1069534.5.peg.124"/>
<dbReference type="STRING" id="1069534.LRC_01080"/>
<protein>
    <submittedName>
        <fullName evidence="1">Transposase</fullName>
    </submittedName>
</protein>
<dbReference type="EMBL" id="CP003032">
    <property type="protein sequence ID" value="AEN77440.1"/>
    <property type="molecule type" value="Genomic_DNA"/>
</dbReference>
<accession>G2SQ14</accession>
<dbReference type="Gene3D" id="1.10.10.10">
    <property type="entry name" value="Winged helix-like DNA-binding domain superfamily/Winged helix DNA-binding domain"/>
    <property type="match status" value="1"/>
</dbReference>
<dbReference type="KEGG" id="lrm:LRC_01080"/>
<reference evidence="1 2" key="1">
    <citation type="journal article" date="2011" name="Microb. Cell Fact.">
        <title>Genome sequences and comparative genomics of two Lactobacillus ruminis strains from the bovine and human intestinal tracts.</title>
        <authorList>
            <person name="Forde B.M."/>
            <person name="Neville B.A."/>
            <person name="O'Donnell M.M."/>
            <person name="Riboulet-Bisson E."/>
            <person name="Claesson M.J."/>
            <person name="Coghlan A."/>
            <person name="Ross R.P."/>
            <person name="O'Toole P.W."/>
        </authorList>
    </citation>
    <scope>NUCLEOTIDE SEQUENCE [LARGE SCALE GENOMIC DNA]</scope>
    <source>
        <strain evidence="2">ATCC 27782 / RF3</strain>
    </source>
</reference>
<dbReference type="SUPFAM" id="SSF48295">
    <property type="entry name" value="TrpR-like"/>
    <property type="match status" value="1"/>
</dbReference>
<evidence type="ECO:0000313" key="1">
    <source>
        <dbReference type="EMBL" id="AEN77440.1"/>
    </source>
</evidence>
<dbReference type="GO" id="GO:0043565">
    <property type="term" value="F:sequence-specific DNA binding"/>
    <property type="evidence" value="ECO:0007669"/>
    <property type="project" value="InterPro"/>
</dbReference>
<gene>
    <name evidence="1" type="ordered locus">LRC_01080</name>
</gene>
<sequence length="104" mass="12297">MGRKSKYSAAFKLIIIREAETSGIIRTSKKYSLADHTIRTWKLIYKYQGIQGLEPMRSNNTYSSEYKASLVEEYQKSDENTEKFAIQHMLRSLYPTKTMYYFMV</sequence>
<proteinExistence type="predicted"/>
<keyword evidence="2" id="KW-1185">Reference proteome</keyword>
<dbReference type="Proteomes" id="UP000001279">
    <property type="component" value="Chromosome"/>
</dbReference>
<dbReference type="InterPro" id="IPR036388">
    <property type="entry name" value="WH-like_DNA-bd_sf"/>
</dbReference>